<dbReference type="GO" id="GO:0016829">
    <property type="term" value="F:lyase activity"/>
    <property type="evidence" value="ECO:0007669"/>
    <property type="project" value="UniProtKB-KW"/>
</dbReference>
<evidence type="ECO:0000256" key="1">
    <source>
        <dbReference type="ARBA" id="ARBA00022729"/>
    </source>
</evidence>
<evidence type="ECO:0000259" key="4">
    <source>
        <dbReference type="Pfam" id="PF05426"/>
    </source>
</evidence>
<evidence type="ECO:0000256" key="2">
    <source>
        <dbReference type="ARBA" id="ARBA00023239"/>
    </source>
</evidence>
<gene>
    <name evidence="5" type="ORF">ESCO_001408</name>
</gene>
<dbReference type="GO" id="GO:0042597">
    <property type="term" value="C:periplasmic space"/>
    <property type="evidence" value="ECO:0007669"/>
    <property type="project" value="InterPro"/>
</dbReference>
<sequence length="396" mass="43620">MAKTLETVVLDGDRFLRIREQIQAGEDDSLKQALEHLRRQADDWLPQGPWSVMDKSKPSPSGDLHDYTSQAPYWWPSPSADGSPYVRRDGERNPEVLDFPDRVNVEKVFRSSVALGLAWFYTGGEAYGARAADVIRTWFLAPERRMNPNLNHAQLIPFANTGRHIGIIDFAQAYTTVLDVVVLLESGSGSGGPAPGWTVADGEAFRAWNREFLTWLTQSDFGRAERAEKNNHGVFASMLIAAIALFLGDEQAARHEVLKVQRGIDEAVEPDGAMPHELGRTRSWHYTTFTLTALTRLAMMAPRVGVDLWNYEGPRGQGILRAVEFVLPAATGAEGWGFPELEMRRFAAADVVRAAADAGHEGAGRAVDGGEVELPEGDLWPLRPAPEQLRPVGAKG</sequence>
<keyword evidence="1" id="KW-0732">Signal</keyword>
<keyword evidence="2" id="KW-0456">Lyase</keyword>
<dbReference type="OrthoDB" id="63533at2759"/>
<dbReference type="AlphaFoldDB" id="A0A0M8N1F1"/>
<dbReference type="EMBL" id="LGSR01000020">
    <property type="protein sequence ID" value="KOS18594.1"/>
    <property type="molecule type" value="Genomic_DNA"/>
</dbReference>
<dbReference type="InterPro" id="IPR008397">
    <property type="entry name" value="Alginate_lyase_dom"/>
</dbReference>
<feature type="region of interest" description="Disordered" evidence="3">
    <location>
        <begin position="375"/>
        <end position="396"/>
    </location>
</feature>
<evidence type="ECO:0000313" key="6">
    <source>
        <dbReference type="Proteomes" id="UP000053831"/>
    </source>
</evidence>
<evidence type="ECO:0000256" key="3">
    <source>
        <dbReference type="SAM" id="MobiDB-lite"/>
    </source>
</evidence>
<dbReference type="Proteomes" id="UP000053831">
    <property type="component" value="Unassembled WGS sequence"/>
</dbReference>
<dbReference type="InterPro" id="IPR008929">
    <property type="entry name" value="Chondroitin_lyas"/>
</dbReference>
<feature type="domain" description="Alginate lyase" evidence="4">
    <location>
        <begin position="51"/>
        <end position="336"/>
    </location>
</feature>
<evidence type="ECO:0000313" key="5">
    <source>
        <dbReference type="EMBL" id="KOS18594.1"/>
    </source>
</evidence>
<keyword evidence="6" id="KW-1185">Reference proteome</keyword>
<proteinExistence type="predicted"/>
<dbReference type="Pfam" id="PF05426">
    <property type="entry name" value="Alginate_lyase"/>
    <property type="match status" value="1"/>
</dbReference>
<accession>A0A0M8N1F1</accession>
<dbReference type="Gene3D" id="1.50.10.100">
    <property type="entry name" value="Chondroitin AC/alginate lyase"/>
    <property type="match status" value="1"/>
</dbReference>
<reference evidence="5 6" key="1">
    <citation type="submission" date="2015-07" db="EMBL/GenBank/DDBJ databases">
        <title>The genome of the fungus Escovopsis weberi, a specialized disease agent of ant agriculture.</title>
        <authorList>
            <person name="de Man T.J."/>
            <person name="Stajich J.E."/>
            <person name="Kubicek C.P."/>
            <person name="Chenthamara K."/>
            <person name="Atanasova L."/>
            <person name="Druzhinina I.S."/>
            <person name="Birnbaum S."/>
            <person name="Barribeau S.M."/>
            <person name="Teiling C."/>
            <person name="Suen G."/>
            <person name="Currie C."/>
            <person name="Gerardo N.M."/>
        </authorList>
    </citation>
    <scope>NUCLEOTIDE SEQUENCE [LARGE SCALE GENOMIC DNA]</scope>
</reference>
<comment type="caution">
    <text evidence="5">The sequence shown here is derived from an EMBL/GenBank/DDBJ whole genome shotgun (WGS) entry which is preliminary data.</text>
</comment>
<protein>
    <recommendedName>
        <fullName evidence="4">Alginate lyase domain-containing protein</fullName>
    </recommendedName>
</protein>
<organism evidence="5 6">
    <name type="scientific">Escovopsis weberi</name>
    <dbReference type="NCBI Taxonomy" id="150374"/>
    <lineage>
        <taxon>Eukaryota</taxon>
        <taxon>Fungi</taxon>
        <taxon>Dikarya</taxon>
        <taxon>Ascomycota</taxon>
        <taxon>Pezizomycotina</taxon>
        <taxon>Sordariomycetes</taxon>
        <taxon>Hypocreomycetidae</taxon>
        <taxon>Hypocreales</taxon>
        <taxon>Hypocreaceae</taxon>
        <taxon>Escovopsis</taxon>
    </lineage>
</organism>
<name>A0A0M8N1F1_ESCWE</name>
<dbReference type="SUPFAM" id="SSF48230">
    <property type="entry name" value="Chondroitin AC/alginate lyase"/>
    <property type="match status" value="1"/>
</dbReference>